<keyword evidence="1" id="KW-0812">Transmembrane</keyword>
<keyword evidence="1" id="KW-1133">Transmembrane helix</keyword>
<evidence type="ECO:0000313" key="2">
    <source>
        <dbReference type="EMBL" id="MCA6073934.1"/>
    </source>
</evidence>
<dbReference type="RefSeq" id="WP_225697044.1">
    <property type="nucleotide sequence ID" value="NZ_JAIXNE010000001.1"/>
</dbReference>
<dbReference type="AlphaFoldDB" id="A0A9X1HPH1"/>
<evidence type="ECO:0000313" key="3">
    <source>
        <dbReference type="Proteomes" id="UP001139409"/>
    </source>
</evidence>
<accession>A0A9X1HPH1</accession>
<dbReference type="Proteomes" id="UP001139409">
    <property type="component" value="Unassembled WGS sequence"/>
</dbReference>
<comment type="caution">
    <text evidence="2">The sequence shown here is derived from an EMBL/GenBank/DDBJ whole genome shotgun (WGS) entry which is preliminary data.</text>
</comment>
<gene>
    <name evidence="2" type="ORF">LDX50_03590</name>
</gene>
<reference evidence="2" key="1">
    <citation type="submission" date="2021-09" db="EMBL/GenBank/DDBJ databases">
        <title>Fulvivirga sp. isolated from coastal sediment.</title>
        <authorList>
            <person name="Yu H."/>
        </authorList>
    </citation>
    <scope>NUCLEOTIDE SEQUENCE</scope>
    <source>
        <strain evidence="2">1062</strain>
    </source>
</reference>
<keyword evidence="1" id="KW-0472">Membrane</keyword>
<name>A0A9X1HPH1_9BACT</name>
<dbReference type="EMBL" id="JAIXNE010000001">
    <property type="protein sequence ID" value="MCA6073934.1"/>
    <property type="molecule type" value="Genomic_DNA"/>
</dbReference>
<evidence type="ECO:0000256" key="1">
    <source>
        <dbReference type="SAM" id="Phobius"/>
    </source>
</evidence>
<proteinExistence type="predicted"/>
<feature type="transmembrane region" description="Helical" evidence="1">
    <location>
        <begin position="46"/>
        <end position="64"/>
    </location>
</feature>
<protein>
    <submittedName>
        <fullName evidence="2">Uncharacterized protein</fullName>
    </submittedName>
</protein>
<organism evidence="2 3">
    <name type="scientific">Fulvivirga sedimenti</name>
    <dbReference type="NCBI Taxonomy" id="2879465"/>
    <lineage>
        <taxon>Bacteria</taxon>
        <taxon>Pseudomonadati</taxon>
        <taxon>Bacteroidota</taxon>
        <taxon>Cytophagia</taxon>
        <taxon>Cytophagales</taxon>
        <taxon>Fulvivirgaceae</taxon>
        <taxon>Fulvivirga</taxon>
    </lineage>
</organism>
<keyword evidence="3" id="KW-1185">Reference proteome</keyword>
<sequence length="121" mass="14666">MIRIYGFPLGPYDGFSFFIFLFFKSKNPSAELINHERIHFYQQVELLFIFHWLLYAGHYAVLRLKMLGKPGIKRPHDTAYRAICFEKEAYANERNLTYLDNRPLFAWRHYFHSRRNQSVDK</sequence>